<sequence>MKKRILIIGGYHKAESLAKSFLHRGYAVIVINKNPEHCHTLAQIAELTVLIGDGSKPFVLEDAGAEKADIAIALTPFDEDNLVICQLCKKRFHVRKTVSLAADPEKISFFYSMGIDSVVCALSTITQIVEQQAFLDEFTTLLPLGHGELRISELRLNANSPVIGKTLSAIGLSHEVIIAAILRQDQHLVPHGDTVLWAQDILILIAAAQKEAEAVKVLTGR</sequence>
<evidence type="ECO:0000256" key="6">
    <source>
        <dbReference type="ARBA" id="ARBA00023065"/>
    </source>
</evidence>
<evidence type="ECO:0000313" key="10">
    <source>
        <dbReference type="EMBL" id="MSC33088.1"/>
    </source>
</evidence>
<protein>
    <recommendedName>
        <fullName evidence="1">Trk system potassium uptake protein TrkA</fullName>
    </recommendedName>
</protein>
<keyword evidence="4" id="KW-0630">Potassium</keyword>
<dbReference type="AlphaFoldDB" id="A0A6N7S711"/>
<comment type="caution">
    <text evidence="9">The sequence shown here is derived from an EMBL/GenBank/DDBJ whole genome shotgun (WGS) entry which is preliminary data.</text>
</comment>
<evidence type="ECO:0000256" key="3">
    <source>
        <dbReference type="ARBA" id="ARBA00022538"/>
    </source>
</evidence>
<dbReference type="PROSITE" id="PS51202">
    <property type="entry name" value="RCK_C"/>
    <property type="match status" value="1"/>
</dbReference>
<keyword evidence="2" id="KW-0813">Transport</keyword>
<dbReference type="PRINTS" id="PR00335">
    <property type="entry name" value="KUPTAKETRKA"/>
</dbReference>
<proteinExistence type="predicted"/>
<organism evidence="9 11">
    <name type="scientific">Holdemania massiliensis</name>
    <dbReference type="NCBI Taxonomy" id="1468449"/>
    <lineage>
        <taxon>Bacteria</taxon>
        <taxon>Bacillati</taxon>
        <taxon>Bacillota</taxon>
        <taxon>Erysipelotrichia</taxon>
        <taxon>Erysipelotrichales</taxon>
        <taxon>Erysipelotrichaceae</taxon>
        <taxon>Holdemania</taxon>
    </lineage>
</organism>
<keyword evidence="3" id="KW-0633">Potassium transport</keyword>
<dbReference type="PANTHER" id="PTHR43833:SF5">
    <property type="entry name" value="TRK SYSTEM POTASSIUM UPTAKE PROTEIN TRKA"/>
    <property type="match status" value="1"/>
</dbReference>
<dbReference type="RefSeq" id="WP_154238698.1">
    <property type="nucleotide sequence ID" value="NZ_CALJPI010000162.1"/>
</dbReference>
<evidence type="ECO:0000256" key="4">
    <source>
        <dbReference type="ARBA" id="ARBA00022958"/>
    </source>
</evidence>
<dbReference type="Pfam" id="PF02254">
    <property type="entry name" value="TrkA_N"/>
    <property type="match status" value="1"/>
</dbReference>
<dbReference type="Proteomes" id="UP000480929">
    <property type="component" value="Unassembled WGS sequence"/>
</dbReference>
<evidence type="ECO:0000259" key="8">
    <source>
        <dbReference type="PROSITE" id="PS51202"/>
    </source>
</evidence>
<evidence type="ECO:0000313" key="9">
    <source>
        <dbReference type="EMBL" id="MSA89410.1"/>
    </source>
</evidence>
<evidence type="ECO:0000313" key="12">
    <source>
        <dbReference type="Proteomes" id="UP000480929"/>
    </source>
</evidence>
<dbReference type="PROSITE" id="PS51201">
    <property type="entry name" value="RCK_N"/>
    <property type="match status" value="1"/>
</dbReference>
<evidence type="ECO:0000256" key="5">
    <source>
        <dbReference type="ARBA" id="ARBA00023027"/>
    </source>
</evidence>
<dbReference type="EMBL" id="WKPI01000011">
    <property type="protein sequence ID" value="MSC33088.1"/>
    <property type="molecule type" value="Genomic_DNA"/>
</dbReference>
<evidence type="ECO:0000313" key="11">
    <source>
        <dbReference type="Proteomes" id="UP000433575"/>
    </source>
</evidence>
<dbReference type="EMBL" id="WKPJ01000010">
    <property type="protein sequence ID" value="MSA89410.1"/>
    <property type="molecule type" value="Genomic_DNA"/>
</dbReference>
<dbReference type="Gene3D" id="3.30.70.1450">
    <property type="entry name" value="Regulator of K+ conductance, C-terminal domain"/>
    <property type="match status" value="1"/>
</dbReference>
<accession>A0A6N7S711</accession>
<dbReference type="InterPro" id="IPR036291">
    <property type="entry name" value="NAD(P)-bd_dom_sf"/>
</dbReference>
<dbReference type="PANTHER" id="PTHR43833">
    <property type="entry name" value="POTASSIUM CHANNEL PROTEIN 2-RELATED-RELATED"/>
    <property type="match status" value="1"/>
</dbReference>
<dbReference type="Gene3D" id="3.40.50.720">
    <property type="entry name" value="NAD(P)-binding Rossmann-like Domain"/>
    <property type="match status" value="1"/>
</dbReference>
<dbReference type="Pfam" id="PF02080">
    <property type="entry name" value="TrkA_C"/>
    <property type="match status" value="1"/>
</dbReference>
<evidence type="ECO:0000256" key="1">
    <source>
        <dbReference type="ARBA" id="ARBA00017378"/>
    </source>
</evidence>
<gene>
    <name evidence="10" type="ORF">GKD88_08130</name>
    <name evidence="9" type="ORF">GKE08_08725</name>
</gene>
<keyword evidence="12" id="KW-1185">Reference proteome</keyword>
<dbReference type="SUPFAM" id="SSF116726">
    <property type="entry name" value="TrkA C-terminal domain-like"/>
    <property type="match status" value="1"/>
</dbReference>
<reference evidence="11 12" key="1">
    <citation type="journal article" date="2019" name="Nat. Med.">
        <title>A library of human gut bacterial isolates paired with longitudinal multiomics data enables mechanistic microbiome research.</title>
        <authorList>
            <person name="Poyet M."/>
            <person name="Groussin M."/>
            <person name="Gibbons S.M."/>
            <person name="Avila-Pacheco J."/>
            <person name="Jiang X."/>
            <person name="Kearney S.M."/>
            <person name="Perrotta A.R."/>
            <person name="Berdy B."/>
            <person name="Zhao S."/>
            <person name="Lieberman T.D."/>
            <person name="Swanson P.K."/>
            <person name="Smith M."/>
            <person name="Roesemann S."/>
            <person name="Alexander J.E."/>
            <person name="Rich S.A."/>
            <person name="Livny J."/>
            <person name="Vlamakis H."/>
            <person name="Clish C."/>
            <person name="Bullock K."/>
            <person name="Deik A."/>
            <person name="Scott J."/>
            <person name="Pierce K.A."/>
            <person name="Xavier R.J."/>
            <person name="Alm E.J."/>
        </authorList>
    </citation>
    <scope>NUCLEOTIDE SEQUENCE [LARGE SCALE GENOMIC DNA]</scope>
    <source>
        <strain evidence="9 11">BIOML-A4</strain>
        <strain evidence="10 12">BIOML-A5</strain>
    </source>
</reference>
<keyword evidence="6" id="KW-0406">Ion transport</keyword>
<dbReference type="GO" id="GO:0015079">
    <property type="term" value="F:potassium ion transmembrane transporter activity"/>
    <property type="evidence" value="ECO:0007669"/>
    <property type="project" value="InterPro"/>
</dbReference>
<dbReference type="InterPro" id="IPR036721">
    <property type="entry name" value="RCK_C_sf"/>
</dbReference>
<dbReference type="InterPro" id="IPR006037">
    <property type="entry name" value="RCK_C"/>
</dbReference>
<dbReference type="GO" id="GO:0005886">
    <property type="term" value="C:plasma membrane"/>
    <property type="evidence" value="ECO:0007669"/>
    <property type="project" value="InterPro"/>
</dbReference>
<evidence type="ECO:0000259" key="7">
    <source>
        <dbReference type="PROSITE" id="PS51201"/>
    </source>
</evidence>
<dbReference type="InterPro" id="IPR050721">
    <property type="entry name" value="Trk_Ktr_HKT_K-transport"/>
</dbReference>
<feature type="domain" description="RCK N-terminal" evidence="7">
    <location>
        <begin position="2"/>
        <end position="119"/>
    </location>
</feature>
<dbReference type="Proteomes" id="UP000433575">
    <property type="component" value="Unassembled WGS sequence"/>
</dbReference>
<dbReference type="OrthoDB" id="9810759at2"/>
<dbReference type="InterPro" id="IPR006036">
    <property type="entry name" value="K_uptake_TrkA"/>
</dbReference>
<dbReference type="InterPro" id="IPR003148">
    <property type="entry name" value="RCK_N"/>
</dbReference>
<name>A0A6N7S711_9FIRM</name>
<keyword evidence="5" id="KW-0520">NAD</keyword>
<dbReference type="SUPFAM" id="SSF51735">
    <property type="entry name" value="NAD(P)-binding Rossmann-fold domains"/>
    <property type="match status" value="1"/>
</dbReference>
<evidence type="ECO:0000256" key="2">
    <source>
        <dbReference type="ARBA" id="ARBA00022448"/>
    </source>
</evidence>
<feature type="domain" description="RCK C-terminal" evidence="8">
    <location>
        <begin position="139"/>
        <end position="221"/>
    </location>
</feature>